<evidence type="ECO:0000256" key="9">
    <source>
        <dbReference type="ARBA" id="ARBA00023085"/>
    </source>
</evidence>
<dbReference type="RefSeq" id="XP_018440050.2">
    <property type="nucleotide sequence ID" value="XM_018584548.2"/>
</dbReference>
<dbReference type="FunFam" id="1.20.140.40:FF:000013">
    <property type="entry name" value="Pectinesterase"/>
    <property type="match status" value="1"/>
</dbReference>
<keyword evidence="8" id="KW-0378">Hydrolase</keyword>
<feature type="region of interest" description="Disordered" evidence="14">
    <location>
        <begin position="514"/>
        <end position="674"/>
    </location>
</feature>
<feature type="domain" description="BOP1 N-terminal" evidence="18">
    <location>
        <begin position="676"/>
        <end position="931"/>
    </location>
</feature>
<feature type="repeat" description="WD" evidence="12">
    <location>
        <begin position="938"/>
        <end position="979"/>
    </location>
</feature>
<keyword evidence="7" id="KW-0677">Repeat</keyword>
<dbReference type="InterPro" id="IPR011050">
    <property type="entry name" value="Pectin_lyase_fold/virulence"/>
</dbReference>
<dbReference type="InterPro" id="IPR019775">
    <property type="entry name" value="WD40_repeat_CS"/>
</dbReference>
<dbReference type="SMART" id="SM01035">
    <property type="entry name" value="BOP1NT"/>
    <property type="match status" value="1"/>
</dbReference>
<keyword evidence="5 11" id="KW-0698">rRNA processing</keyword>
<keyword evidence="15" id="KW-0732">Signal</keyword>
<comment type="similarity">
    <text evidence="3">In the C-terminal section; belongs to the pectinesterase family.</text>
</comment>
<feature type="chain" id="PRO_5040968069" description="Ribosome biogenesis protein BOP1 homolog" evidence="15">
    <location>
        <begin position="24"/>
        <end position="1275"/>
    </location>
</feature>
<evidence type="ECO:0000259" key="18">
    <source>
        <dbReference type="SMART" id="SM01035"/>
    </source>
</evidence>
<dbReference type="CDD" id="cd15798">
    <property type="entry name" value="PMEI-like_3"/>
    <property type="match status" value="1"/>
</dbReference>
<dbReference type="SMART" id="SM00856">
    <property type="entry name" value="PMEI"/>
    <property type="match status" value="1"/>
</dbReference>
<dbReference type="Gene3D" id="2.130.10.10">
    <property type="entry name" value="YVTN repeat-like/Quinoprotein amine dehydrogenase"/>
    <property type="match status" value="1"/>
</dbReference>
<dbReference type="GO" id="GO:0000463">
    <property type="term" value="P:maturation of LSU-rRNA from tricistronic rRNA transcript (SSU-rRNA, 5.8S rRNA, LSU-rRNA)"/>
    <property type="evidence" value="ECO:0007669"/>
    <property type="project" value="UniProtKB-UniRule"/>
</dbReference>
<dbReference type="PROSITE" id="PS00678">
    <property type="entry name" value="WD_REPEATS_1"/>
    <property type="match status" value="1"/>
</dbReference>
<dbReference type="InterPro" id="IPR033131">
    <property type="entry name" value="Pectinesterase_Asp_AS"/>
</dbReference>
<gene>
    <name evidence="20" type="primary">LOC108812314</name>
</gene>
<dbReference type="SUPFAM" id="SSF50978">
    <property type="entry name" value="WD40 repeat-like"/>
    <property type="match status" value="1"/>
</dbReference>
<dbReference type="InterPro" id="IPR036322">
    <property type="entry name" value="WD40_repeat_dom_sf"/>
</dbReference>
<evidence type="ECO:0000256" key="10">
    <source>
        <dbReference type="ARBA" id="ARBA00023242"/>
    </source>
</evidence>
<sequence>MAFRVYILTFAFLCIFVASTVSGYNSKDVKAWCSQTPNPKPCEYFLTHNSGQNPIKSESEFLKISMKLALERAVLAKTHASTLGPKCRDTREKAAWEDCLKLYDFTVSKINETMDPNVKCSKTDAQTWLSTALTNLDTCRAGFLELGVTDIVLPLMSNNVSSLICNTLAINKVPFNYTPPEKDGFPSWVRPGDRKLLQSSTPRDNAVVAKDGSGNFRTIKDAINAASGSGRFVIYVKQGVYSENLEIRKKNVMLRGDGKGRTIITGSRSVGGGTTTFNSATVAAVGDGFIARGITFRNTAGANNAQAVALRSGSDLSVFYQCSFEGYQDTLYVHSNRQFYRDCDIYGTVDFIFGNAAAVLQNCNIFARRPRSSTNTITAQGRSDPNQNTGIIIHNSRVTAASDLRPVLGSTKTYLGRPWRQYSRTVFMKTSLDSLIDPRGWLEWNGNFALRTLFYAEFQNTGPGASTSRRVTWPGFRVLGSASEASRFTVGSFIAGSSWIPSTNLRLSVSTETMTTKKKSEAANEDQTRENKRKSVSSSAVKSQKEKPVVVATKEAKSSKEEEDLLLDSGTDSDYDGDSLSGSLNSDDFDSDFFDSEDDASQRETDGGDGDSSEDDELHGHEGSDDDEGEQVDSENDEEDGSDEGSEEREVAEESDSSEDEVAPRNTVGDVPLEWYKDEKHIGYDITGKKITKKEKQDKLDSFLATMDDSKNWRKIYDEYNDEDVELTKEESKLIRRMLKGEAPHADFDPYAPYVDWFKWDDAIHPLSSAPEPKRRFIPSKWEAKKVVKYVRAIRKGLIKFDKPEEEPNVYLLWGDDSTSDQKSKHLTYIPPPKLKMPGHEESYNPSLEYIPTEEEKASYELMYEEDRPKFIPKRFTSLRSIPAYENALKESFDRCLDLYLCPRVRKKRINIDPESLKPKLPSRKDLRPYPNSCYLEYKGHTGAVTSVSTDCSGQWIASGSADGSVRIWEVETGRCLKVWQFKEAVKCVAWNPLPDFPILAVAMGQDLIILNTELGTDEEQQRIEELLRLPKLPEQDEAVAAIVKWLPDETYGGIKITHFKNVSYVDWHPRGDYLSAVMSAGETRGVVIHQLSMHKTQRLPIKMRGLPVRTLFHPTHRGMFIIATKKNVRVFNLQKKELAIKKLETGLREISSMAIHPGGDNLIVGSKEGKMCWFDMDLSSKPYKTLKNHPKDITNVAFHRSYPLFASCSEDSTAYVFHGKVYSDLNENPLIVPLEILRGHSTSSNRGVLDCKFHPRQPWLFTAGADSIIKLYCH</sequence>
<feature type="domain" description="Carbohydrate-binding/sugar hydrolysis" evidence="16">
    <location>
        <begin position="236"/>
        <end position="413"/>
    </location>
</feature>
<evidence type="ECO:0000256" key="6">
    <source>
        <dbReference type="ARBA" id="ARBA00022574"/>
    </source>
</evidence>
<dbReference type="Pfam" id="PF04043">
    <property type="entry name" value="PMEI"/>
    <property type="match status" value="1"/>
</dbReference>
<evidence type="ECO:0000256" key="5">
    <source>
        <dbReference type="ARBA" id="ARBA00022552"/>
    </source>
</evidence>
<dbReference type="FunFam" id="2.130.10.10:FF:000061">
    <property type="entry name" value="Ribosome biogenesis protein BOP1 homolog"/>
    <property type="match status" value="1"/>
</dbReference>
<dbReference type="PROSITE" id="PS00503">
    <property type="entry name" value="PECTINESTERASE_2"/>
    <property type="match status" value="1"/>
</dbReference>
<dbReference type="SUPFAM" id="SSF51126">
    <property type="entry name" value="Pectin lyase-like"/>
    <property type="match status" value="1"/>
</dbReference>
<comment type="function">
    <text evidence="11">Required for maturation of ribosomal RNAs and formation of the large ribosomal subunit.</text>
</comment>
<dbReference type="GO" id="GO:0000466">
    <property type="term" value="P:maturation of 5.8S rRNA from tricistronic rRNA transcript (SSU-rRNA, 5.8S rRNA, LSU-rRNA)"/>
    <property type="evidence" value="ECO:0007669"/>
    <property type="project" value="UniProtKB-UniRule"/>
</dbReference>
<dbReference type="SMART" id="SM00320">
    <property type="entry name" value="WD40"/>
    <property type="match status" value="6"/>
</dbReference>
<dbReference type="SMART" id="SM00722">
    <property type="entry name" value="CASH"/>
    <property type="match status" value="1"/>
</dbReference>
<dbReference type="InterPro" id="IPR000070">
    <property type="entry name" value="Pectinesterase_cat"/>
</dbReference>
<feature type="compositionally biased region" description="Acidic residues" evidence="14">
    <location>
        <begin position="607"/>
        <end position="617"/>
    </location>
</feature>
<name>A0A6J0JWD5_RAPSA</name>
<dbReference type="SUPFAM" id="SSF101148">
    <property type="entry name" value="Plant invertase/pectin methylesterase inhibitor"/>
    <property type="match status" value="1"/>
</dbReference>
<dbReference type="Pfam" id="PF08145">
    <property type="entry name" value="BOP1NT"/>
    <property type="match status" value="1"/>
</dbReference>
<keyword evidence="6 12" id="KW-0853">WD repeat</keyword>
<dbReference type="InterPro" id="IPR006633">
    <property type="entry name" value="Carb-bd_sugar_hydrolysis-dom"/>
</dbReference>
<dbReference type="PROSITE" id="PS50082">
    <property type="entry name" value="WD_REPEATS_2"/>
    <property type="match status" value="1"/>
</dbReference>
<comment type="pathway">
    <text evidence="1">Glycan metabolism; pectin degradation; 2-dehydro-3-deoxy-D-gluconate from pectin: step 1/5.</text>
</comment>
<feature type="compositionally biased region" description="Acidic residues" evidence="14">
    <location>
        <begin position="624"/>
        <end position="661"/>
    </location>
</feature>
<evidence type="ECO:0000259" key="17">
    <source>
        <dbReference type="SMART" id="SM00856"/>
    </source>
</evidence>
<feature type="compositionally biased region" description="Basic and acidic residues" evidence="14">
    <location>
        <begin position="543"/>
        <end position="560"/>
    </location>
</feature>
<reference evidence="19" key="1">
    <citation type="journal article" date="2019" name="Database">
        <title>The radish genome database (RadishGD): an integrated information resource for radish genomics.</title>
        <authorList>
            <person name="Yu H.J."/>
            <person name="Baek S."/>
            <person name="Lee Y.J."/>
            <person name="Cho A."/>
            <person name="Mun J.H."/>
        </authorList>
    </citation>
    <scope>NUCLEOTIDE SEQUENCE [LARGE SCALE GENOMIC DNA]</scope>
    <source>
        <strain evidence="19">cv. WK10039</strain>
    </source>
</reference>
<protein>
    <recommendedName>
        <fullName evidence="11">Ribosome biogenesis protein BOP1 homolog</fullName>
    </recommendedName>
</protein>
<dbReference type="Proteomes" id="UP000504610">
    <property type="component" value="Chromosome 6"/>
</dbReference>
<evidence type="ECO:0000256" key="2">
    <source>
        <dbReference type="ARBA" id="ARBA00006027"/>
    </source>
</evidence>
<keyword evidence="4 11" id="KW-0690">Ribosome biogenesis</keyword>
<dbReference type="PROSITE" id="PS50294">
    <property type="entry name" value="WD_REPEATS_REGION"/>
    <property type="match status" value="1"/>
</dbReference>
<dbReference type="Gene3D" id="1.20.140.40">
    <property type="entry name" value="Invertase/pectin methylesterase inhibitor family protein"/>
    <property type="match status" value="1"/>
</dbReference>
<dbReference type="GO" id="GO:0004857">
    <property type="term" value="F:enzyme inhibitor activity"/>
    <property type="evidence" value="ECO:0007669"/>
    <property type="project" value="InterPro"/>
</dbReference>
<evidence type="ECO:0000256" key="8">
    <source>
        <dbReference type="ARBA" id="ARBA00022801"/>
    </source>
</evidence>
<keyword evidence="10 11" id="KW-0539">Nucleus</keyword>
<dbReference type="InterPro" id="IPR028598">
    <property type="entry name" value="BOP1/Erb1"/>
</dbReference>
<reference evidence="20" key="2">
    <citation type="submission" date="2025-08" db="UniProtKB">
        <authorList>
            <consortium name="RefSeq"/>
        </authorList>
    </citation>
    <scope>IDENTIFICATION</scope>
    <source>
        <tissue evidence="20">Leaf</tissue>
    </source>
</reference>
<dbReference type="InterPro" id="IPR012334">
    <property type="entry name" value="Pectin_lyas_fold"/>
</dbReference>
<evidence type="ECO:0000256" key="14">
    <source>
        <dbReference type="SAM" id="MobiDB-lite"/>
    </source>
</evidence>
<organism evidence="19 20">
    <name type="scientific">Raphanus sativus</name>
    <name type="common">Radish</name>
    <name type="synonym">Raphanus raphanistrum var. sativus</name>
    <dbReference type="NCBI Taxonomy" id="3726"/>
    <lineage>
        <taxon>Eukaryota</taxon>
        <taxon>Viridiplantae</taxon>
        <taxon>Streptophyta</taxon>
        <taxon>Embryophyta</taxon>
        <taxon>Tracheophyta</taxon>
        <taxon>Spermatophyta</taxon>
        <taxon>Magnoliopsida</taxon>
        <taxon>eudicotyledons</taxon>
        <taxon>Gunneridae</taxon>
        <taxon>Pentapetalae</taxon>
        <taxon>rosids</taxon>
        <taxon>malvids</taxon>
        <taxon>Brassicales</taxon>
        <taxon>Brassicaceae</taxon>
        <taxon>Brassiceae</taxon>
        <taxon>Raphanus</taxon>
    </lineage>
</organism>
<dbReference type="OrthoDB" id="5571054at2759"/>
<comment type="similarity">
    <text evidence="2">In the N-terminal section; belongs to the PMEI family.</text>
</comment>
<evidence type="ECO:0000256" key="1">
    <source>
        <dbReference type="ARBA" id="ARBA00005184"/>
    </source>
</evidence>
<feature type="active site" evidence="13">
    <location>
        <position position="350"/>
    </location>
</feature>
<evidence type="ECO:0000256" key="15">
    <source>
        <dbReference type="SAM" id="SignalP"/>
    </source>
</evidence>
<evidence type="ECO:0000313" key="19">
    <source>
        <dbReference type="Proteomes" id="UP000504610"/>
    </source>
</evidence>
<dbReference type="Pfam" id="PF01095">
    <property type="entry name" value="Pectinesterase"/>
    <property type="match status" value="1"/>
</dbReference>
<dbReference type="InterPro" id="IPR001680">
    <property type="entry name" value="WD40_rpt"/>
</dbReference>
<feature type="compositionally biased region" description="Basic and acidic residues" evidence="14">
    <location>
        <begin position="518"/>
        <end position="530"/>
    </location>
</feature>
<evidence type="ECO:0000256" key="7">
    <source>
        <dbReference type="ARBA" id="ARBA00022737"/>
    </source>
</evidence>
<evidence type="ECO:0000256" key="12">
    <source>
        <dbReference type="PROSITE-ProRule" id="PRU00221"/>
    </source>
</evidence>
<feature type="domain" description="Pectinesterase inhibitor" evidence="17">
    <location>
        <begin position="24"/>
        <end position="170"/>
    </location>
</feature>
<evidence type="ECO:0000256" key="3">
    <source>
        <dbReference type="ARBA" id="ARBA00007786"/>
    </source>
</evidence>
<evidence type="ECO:0000313" key="20">
    <source>
        <dbReference type="RefSeq" id="XP_018440050.2"/>
    </source>
</evidence>
<evidence type="ECO:0000256" key="4">
    <source>
        <dbReference type="ARBA" id="ARBA00022517"/>
    </source>
</evidence>
<dbReference type="PANTHER" id="PTHR17605">
    <property type="entry name" value="RIBOSOME BIOGENESIS PROTEIN BOP1 BLOCK OF PROLIFERATION 1 PROTEIN"/>
    <property type="match status" value="1"/>
</dbReference>
<feature type="signal peptide" evidence="15">
    <location>
        <begin position="1"/>
        <end position="23"/>
    </location>
</feature>
<dbReference type="GO" id="GO:0042545">
    <property type="term" value="P:cell wall modification"/>
    <property type="evidence" value="ECO:0007669"/>
    <property type="project" value="InterPro"/>
</dbReference>
<proteinExistence type="inferred from homology"/>
<dbReference type="KEGG" id="rsz:108812314"/>
<accession>A0A6J0JWD5</accession>
<dbReference type="NCBIfam" id="TIGR01614">
    <property type="entry name" value="PME_inhib"/>
    <property type="match status" value="1"/>
</dbReference>
<dbReference type="Pfam" id="PF00400">
    <property type="entry name" value="WD40"/>
    <property type="match status" value="3"/>
</dbReference>
<evidence type="ECO:0000259" key="16">
    <source>
        <dbReference type="SMART" id="SM00722"/>
    </source>
</evidence>
<dbReference type="InterPro" id="IPR035513">
    <property type="entry name" value="Invertase/methylesterase_inhib"/>
</dbReference>
<feature type="compositionally biased region" description="Acidic residues" evidence="14">
    <location>
        <begin position="587"/>
        <end position="599"/>
    </location>
</feature>
<keyword evidence="19" id="KW-1185">Reference proteome</keyword>
<dbReference type="FunFam" id="2.160.20.10:FF:000001">
    <property type="entry name" value="Pectinesterase"/>
    <property type="match status" value="1"/>
</dbReference>
<dbReference type="InterPro" id="IPR012953">
    <property type="entry name" value="BOP1_N_dom"/>
</dbReference>
<dbReference type="GO" id="GO:0005654">
    <property type="term" value="C:nucleoplasm"/>
    <property type="evidence" value="ECO:0007669"/>
    <property type="project" value="UniProtKB-SubCell"/>
</dbReference>
<evidence type="ECO:0000256" key="13">
    <source>
        <dbReference type="PROSITE-ProRule" id="PRU10040"/>
    </source>
</evidence>
<dbReference type="HAMAP" id="MF_03027">
    <property type="entry name" value="BOP1"/>
    <property type="match status" value="1"/>
</dbReference>
<evidence type="ECO:0000256" key="11">
    <source>
        <dbReference type="HAMAP-Rule" id="MF_03027"/>
    </source>
</evidence>
<dbReference type="GeneID" id="108812314"/>
<comment type="similarity">
    <text evidence="11">Belongs to the WD repeat BOP1/ERB1 family.</text>
</comment>
<dbReference type="InterPro" id="IPR015943">
    <property type="entry name" value="WD40/YVTN_repeat-like_dom_sf"/>
</dbReference>
<dbReference type="GO" id="GO:0030599">
    <property type="term" value="F:pectinesterase activity"/>
    <property type="evidence" value="ECO:0007669"/>
    <property type="project" value="InterPro"/>
</dbReference>
<dbReference type="GO" id="GO:0070545">
    <property type="term" value="C:PeBoW complex"/>
    <property type="evidence" value="ECO:0007669"/>
    <property type="project" value="TreeGrafter"/>
</dbReference>
<feature type="compositionally biased region" description="Acidic residues" evidence="14">
    <location>
        <begin position="561"/>
        <end position="577"/>
    </location>
</feature>
<dbReference type="GO" id="GO:0043021">
    <property type="term" value="F:ribonucleoprotein complex binding"/>
    <property type="evidence" value="ECO:0007669"/>
    <property type="project" value="UniProtKB-UniRule"/>
</dbReference>
<comment type="subcellular location">
    <subcellularLocation>
        <location evidence="11">Nucleus</location>
        <location evidence="11">Nucleolus</location>
    </subcellularLocation>
    <subcellularLocation>
        <location evidence="11">Nucleus</location>
        <location evidence="11">Nucleoplasm</location>
    </subcellularLocation>
</comment>
<keyword evidence="9" id="KW-0063">Aspartyl esterase</keyword>
<dbReference type="GO" id="GO:0030687">
    <property type="term" value="C:preribosome, large subunit precursor"/>
    <property type="evidence" value="ECO:0007669"/>
    <property type="project" value="UniProtKB-UniRule"/>
</dbReference>
<dbReference type="AlphaFoldDB" id="A0A6J0JWD5"/>
<dbReference type="Gene3D" id="2.160.20.10">
    <property type="entry name" value="Single-stranded right-handed beta-helix, Pectin lyase-like"/>
    <property type="match status" value="1"/>
</dbReference>
<dbReference type="InterPro" id="IPR006501">
    <property type="entry name" value="Pectinesterase_inhib_dom"/>
</dbReference>
<dbReference type="PANTHER" id="PTHR17605:SF0">
    <property type="entry name" value="RIBOSOME BIOGENESIS PROTEIN BOP1"/>
    <property type="match status" value="1"/>
</dbReference>